<gene>
    <name evidence="3" type="ORF">E5A73_09875</name>
</gene>
<dbReference type="Gene3D" id="2.160.20.20">
    <property type="match status" value="1"/>
</dbReference>
<evidence type="ECO:0000313" key="3">
    <source>
        <dbReference type="EMBL" id="TGX53168.1"/>
    </source>
</evidence>
<dbReference type="InterPro" id="IPR005546">
    <property type="entry name" value="Autotransporte_beta"/>
</dbReference>
<dbReference type="NCBIfam" id="TIGR02601">
    <property type="entry name" value="autotrns_rpt"/>
    <property type="match status" value="8"/>
</dbReference>
<dbReference type="OrthoDB" id="7195851at2"/>
<organism evidence="3 4">
    <name type="scientific">Sphingomonas gei</name>
    <dbReference type="NCBI Taxonomy" id="1395960"/>
    <lineage>
        <taxon>Bacteria</taxon>
        <taxon>Pseudomonadati</taxon>
        <taxon>Pseudomonadota</taxon>
        <taxon>Alphaproteobacteria</taxon>
        <taxon>Sphingomonadales</taxon>
        <taxon>Sphingomonadaceae</taxon>
        <taxon>Sphingomonas</taxon>
    </lineage>
</organism>
<dbReference type="EMBL" id="SRXT01000004">
    <property type="protein sequence ID" value="TGX53168.1"/>
    <property type="molecule type" value="Genomic_DNA"/>
</dbReference>
<dbReference type="InterPro" id="IPR036709">
    <property type="entry name" value="Autotransporte_beta_dom_sf"/>
</dbReference>
<comment type="caution">
    <text evidence="3">The sequence shown here is derived from an EMBL/GenBank/DDBJ whole genome shotgun (WGS) entry which is preliminary data.</text>
</comment>
<dbReference type="InterPro" id="IPR012332">
    <property type="entry name" value="Autotransporter_pectin_lyase_C"/>
</dbReference>
<dbReference type="PROSITE" id="PS51208">
    <property type="entry name" value="AUTOTRANSPORTER"/>
    <property type="match status" value="1"/>
</dbReference>
<evidence type="ECO:0000313" key="4">
    <source>
        <dbReference type="Proteomes" id="UP000306147"/>
    </source>
</evidence>
<feature type="domain" description="Autotransporter" evidence="2">
    <location>
        <begin position="2268"/>
        <end position="2542"/>
    </location>
</feature>
<dbReference type="SUPFAM" id="SSF103515">
    <property type="entry name" value="Autotransporter"/>
    <property type="match status" value="1"/>
</dbReference>
<dbReference type="Pfam" id="PF12951">
    <property type="entry name" value="PATR"/>
    <property type="match status" value="12"/>
</dbReference>
<dbReference type="SUPFAM" id="SSF51126">
    <property type="entry name" value="Pectin lyase-like"/>
    <property type="match status" value="6"/>
</dbReference>
<dbReference type="Proteomes" id="UP000306147">
    <property type="component" value="Unassembled WGS sequence"/>
</dbReference>
<protein>
    <recommendedName>
        <fullName evidence="2">Autotransporter domain-containing protein</fullName>
    </recommendedName>
</protein>
<keyword evidence="1" id="KW-0732">Signal</keyword>
<evidence type="ECO:0000259" key="2">
    <source>
        <dbReference type="PROSITE" id="PS51208"/>
    </source>
</evidence>
<proteinExistence type="predicted"/>
<sequence length="2542" mass="246647">MPEPAMPVSSSRPRKAELLRLLLIAGVSVPALLVAGVRPAMAQAVVNDGETRELQGNWTVIEDLTLSGSGTAGSGALRNLSGTNVVTGDITLAGDTWLRADTAPIGLPASTLVVAGGLDGGGFDLTTTGTGRIWIHSPLTNIASLTQIEGRLTLDDTNTFTGPVSINGGYLELLNGQALADTVALTVNTGAAVHIANSETIGSLSGGGSVFAAEDPFAVGAPVTLTVGGNNASTTFSGSLQDGGANVALFAKIGTGTQTLTGANSYSGITTISGGTLQIGNGGTTGTLGTGNVINNAALRFNRSNAYVVANRIQGTGTVTIGGTGPVRLSNLNTYTGATTILSGATLTIANSLALGSNASGTTIQNGGTLELQASISVAEDLTLSGSGTAGSGALRNLSEQNLVTGAVNLAGDTLLRADGDPNGPPLSEMRLTGAFNGGGFALSTTGTGRISLPGDISNLSSLTQDDGVLALLGTNTFTGPVTINGGYLQLANGQALADTVALTVNTDAVVQLGAPSETVGSLAGGGRIMAALGPATLVVGGNNVSTTFSGALENSGANVASLAKIGTGTLTLSGNNSYTGTTTISGGTLRVGNAGTTGALGTGNVINNAALVFNRSNALTIEGAISGGGTVQQIGIGTTILTGNNSFTGITTINSGTLQIGNGGTTGTLGSGNVVTNAVLAFNRSDVLTVANIITGGASGSLNQLGSGTTILTGANTYTGTTSVSAGILNIRNGGALGSSSGGTTVFTGGALELQGGITIAGETLILYGTGAGNGGALRNVSGNNAWGSAVSLGSNSRIVVEDSAALGVDELVLQSLLAGNGNALTVAGAGRLTLNGPVTGLSALTMDGTGTLSLAGGGYSGATIVNAGTLSLGANTLFTSDFAVNNGGTLSLAADNIVQSLSGAGVVSGNGFNLQLRIGGSFAGALGGVNALTLGGGTFAVTGAASLATSINVLAGAAFDISGVNGGDFTVSRIGGSGSVALGAKTLVLSGAGGNSVFAGTIAGSGGLNVTGGTQTLSGTNSYTGVTTITNGTLQLGNGGTSGSVAGAIALAGGTLAINRSDDIVLSGITGAGSFVQGGTGTTQLTGISALTGITVASGGLRLVGDPTTGAALTVNGGTLNLGALTGGTASFASLTGVGGGAIQLGATTLTVGGTGATAFDGVISGTGGFNKVGTGVLTLSGANTYTGLTEVREGTLRLGASEVLPDDGALAVLNGATLDLQGFIETVASFSIQGNLIGNGKLIAGAYRFYGGTVGQGLGAGAVYQISGATLLQGTSDAATVYVQGGTLALGATERLSDSAALDVQTGATLDLGAFDETVDTLALNGTLDGTGTLAASSYALDGAAVNANLGAGTLTQAGGTSLLSGSASAQTVAVSGGMLRLGAANRLADNAAVTVARGTMLDLGSFDDAVASLVLAGTLSGAGTLTAGTYTLDGARLGANLGTGALTQAGGVSELNGSAAAQAVTVAGGSLRLGAANRLADTAAVTVAGGTTLDLQGFDDTISSLSLNGALSGTGTLSATSYTLNGAAIDANLSGGTLTQAGGVSILRGTATGVTARVDGGTFQIGDGGTSGSFAGDVAVAANLVFNRSDAVSYAGALSGNGSVTQQGGVLTLSGDSSAFAGTTTVSGSGLTVAGTLGGAVAVNQGALSGTGSIGGAVTIADGAHLVGAQGGVLSMGSLVLNAGSIVDVLLSQPSSSALFDVGGALTLDGTLNISTGPAYGPGIYRLFDYAGTLTDNGLAIGTINGTAATGLSVQTAAAGQVNLVNLNSATLAFWDGGNTVLHDNNAVDGGAGSWSVGGRNWTTPNGALNGAMTPAPSFAVFQGAGGAVTIDNNTGQVAATGMQFASDGYTLSGGALALSGARSTIRVGDGTAAGAGYTATIASALTGSATLVKADLGTLALTGANTYTGGTVIEAGTLIGNAGSIQGNVANAGALMFDQAVGGSYAGSVTGAGTVTKAGAGALTLTGANATNWSITGGSLVTTSALFTGDVALSDGASLVFDQAGDGSYAGVINGSGQFLVQGRGAVLLTGDSSAFTGSAIVSNALSVNGKLGGMVDVLTGGRLQGMGAIGSTRIAGTIAPGNSIGTLSVAGDLSFLAGSVYAVEVNAAGQSDKIVVGGSATIASGTTVTVLAANGNYAANTSYTILTATGGLSGTFSNVASNLAFLTPTLIYNTTAVVLNLRRNTIDFATIAQTRNQRAVAPAVEALGLGNTVFDATVLLTAPEARAAFDQLAGSDYASMRGRLVEDSHFIRDAMLSRSELGGVEGLSVWGRAMGSSNTMDGNAEAQGYDRSIKGFLTGFDGSLGANWRVGVALGYDKIELHSGNATHNADSYSAGGYLLGSYGALRVQLGGGYSWHDIRSQRSVAFGSLAQMLGDQYDARTFQVFSEIGTRTDLGGFDLQPFVGVAHVTLFDGSIAEHGGSAALSGGVDSVKVTYGNAGVRTKLAFNLGETTLRLAGSAALRQTFGHPVPTVDLRFAGGAPFQVQSMPLDRTTGVVDAGIEFGLGKSTVLGISYTGAYGSRTTDHGARAAISMRF</sequence>
<dbReference type="Gene3D" id="2.40.128.130">
    <property type="entry name" value="Autotransporter beta-domain"/>
    <property type="match status" value="1"/>
</dbReference>
<keyword evidence="4" id="KW-1185">Reference proteome</keyword>
<dbReference type="InterPro" id="IPR013425">
    <property type="entry name" value="Autotrns_rpt"/>
</dbReference>
<dbReference type="SMART" id="SM00869">
    <property type="entry name" value="Autotransporter"/>
    <property type="match status" value="1"/>
</dbReference>
<reference evidence="3 4" key="1">
    <citation type="submission" date="2019-04" db="EMBL/GenBank/DDBJ databases">
        <title>Sphingomonas psychrotolerans sp. nov., isolated from soil in the Tianshan Mountains, Xinjiang, China.</title>
        <authorList>
            <person name="Luo Y."/>
            <person name="Sheng H."/>
        </authorList>
    </citation>
    <scope>NUCLEOTIDE SEQUENCE [LARGE SCALE GENOMIC DNA]</scope>
    <source>
        <strain evidence="3 4">ZFGT-11</strain>
    </source>
</reference>
<accession>A0A4S1XB09</accession>
<evidence type="ECO:0000256" key="1">
    <source>
        <dbReference type="ARBA" id="ARBA00022729"/>
    </source>
</evidence>
<dbReference type="InterPro" id="IPR051551">
    <property type="entry name" value="Autotransporter_adhesion"/>
</dbReference>
<dbReference type="PANTHER" id="PTHR35037">
    <property type="entry name" value="C-TERMINAL REGION OF AIDA-LIKE PROTEIN"/>
    <property type="match status" value="1"/>
</dbReference>
<dbReference type="PANTHER" id="PTHR35037:SF3">
    <property type="entry name" value="C-TERMINAL REGION OF AIDA-LIKE PROTEIN"/>
    <property type="match status" value="1"/>
</dbReference>
<dbReference type="InterPro" id="IPR011050">
    <property type="entry name" value="Pectin_lyase_fold/virulence"/>
</dbReference>
<name>A0A4S1XB09_9SPHN</name>